<accession>A0A6C0IDG4</accession>
<evidence type="ECO:0000259" key="1">
    <source>
        <dbReference type="PROSITE" id="PS50089"/>
    </source>
</evidence>
<dbReference type="CDD" id="cd16448">
    <property type="entry name" value="RING-H2"/>
    <property type="match status" value="1"/>
</dbReference>
<organism evidence="2">
    <name type="scientific">viral metagenome</name>
    <dbReference type="NCBI Taxonomy" id="1070528"/>
    <lineage>
        <taxon>unclassified sequences</taxon>
        <taxon>metagenomes</taxon>
        <taxon>organismal metagenomes</taxon>
    </lineage>
</organism>
<dbReference type="InterPro" id="IPR001841">
    <property type="entry name" value="Znf_RING"/>
</dbReference>
<dbReference type="Pfam" id="PF13639">
    <property type="entry name" value="zf-RING_2"/>
    <property type="match status" value="1"/>
</dbReference>
<dbReference type="SUPFAM" id="SSF57850">
    <property type="entry name" value="RING/U-box"/>
    <property type="match status" value="1"/>
</dbReference>
<dbReference type="EMBL" id="MN740156">
    <property type="protein sequence ID" value="QHT90660.1"/>
    <property type="molecule type" value="Genomic_DNA"/>
</dbReference>
<dbReference type="AlphaFoldDB" id="A0A6C0IDG4"/>
<protein>
    <recommendedName>
        <fullName evidence="1">RING-type domain-containing protein</fullName>
    </recommendedName>
</protein>
<name>A0A6C0IDG4_9ZZZZ</name>
<dbReference type="InterPro" id="IPR013083">
    <property type="entry name" value="Znf_RING/FYVE/PHD"/>
</dbReference>
<dbReference type="SMART" id="SM00184">
    <property type="entry name" value="RING"/>
    <property type="match status" value="1"/>
</dbReference>
<dbReference type="PROSITE" id="PS50089">
    <property type="entry name" value="ZF_RING_2"/>
    <property type="match status" value="1"/>
</dbReference>
<sequence length="199" mass="23253">MTEIIPEWNTFLEGLQSKFTPPEKTYSLSCINRLETFQTKSLTVRVDKDSSTGTYTATLEYRVLRCDADGALTHEMEGTFEKPTEIFQAFYRLLWNSNVCCECYNMVVLPSTLCSECYPMRIFYQYGMAHEYVPSVPTCSICFDQVYLSKLQCGHYVHKTCLIRMNTERWFSYDTEIKCPICRAALTSQDKYDYFLWLG</sequence>
<reference evidence="2" key="1">
    <citation type="journal article" date="2020" name="Nature">
        <title>Giant virus diversity and host interactions through global metagenomics.</title>
        <authorList>
            <person name="Schulz F."/>
            <person name="Roux S."/>
            <person name="Paez-Espino D."/>
            <person name="Jungbluth S."/>
            <person name="Walsh D.A."/>
            <person name="Denef V.J."/>
            <person name="McMahon K.D."/>
            <person name="Konstantinidis K.T."/>
            <person name="Eloe-Fadrosh E.A."/>
            <person name="Kyrpides N.C."/>
            <person name="Woyke T."/>
        </authorList>
    </citation>
    <scope>NUCLEOTIDE SEQUENCE</scope>
    <source>
        <strain evidence="2">GVMAG-M-3300023184-71</strain>
    </source>
</reference>
<evidence type="ECO:0000313" key="2">
    <source>
        <dbReference type="EMBL" id="QHT90660.1"/>
    </source>
</evidence>
<feature type="domain" description="RING-type" evidence="1">
    <location>
        <begin position="139"/>
        <end position="183"/>
    </location>
</feature>
<proteinExistence type="predicted"/>
<dbReference type="Gene3D" id="3.30.40.10">
    <property type="entry name" value="Zinc/RING finger domain, C3HC4 (zinc finger)"/>
    <property type="match status" value="1"/>
</dbReference>